<gene>
    <name evidence="1" type="ORF">C1I63_01320</name>
</gene>
<name>A0A2T4UQ23_9MICO</name>
<dbReference type="EMBL" id="PZPL01000001">
    <property type="protein sequence ID" value="PTL71620.1"/>
    <property type="molecule type" value="Genomic_DNA"/>
</dbReference>
<evidence type="ECO:0000313" key="2">
    <source>
        <dbReference type="Proteomes" id="UP000241085"/>
    </source>
</evidence>
<organism evidence="1 2">
    <name type="scientific">Rathayibacter caricis DSM 15933</name>
    <dbReference type="NCBI Taxonomy" id="1328867"/>
    <lineage>
        <taxon>Bacteria</taxon>
        <taxon>Bacillati</taxon>
        <taxon>Actinomycetota</taxon>
        <taxon>Actinomycetes</taxon>
        <taxon>Micrococcales</taxon>
        <taxon>Microbacteriaceae</taxon>
        <taxon>Rathayibacter</taxon>
    </lineage>
</organism>
<proteinExistence type="predicted"/>
<comment type="caution">
    <text evidence="1">The sequence shown here is derived from an EMBL/GenBank/DDBJ whole genome shotgun (WGS) entry which is preliminary data.</text>
</comment>
<reference evidence="1 2" key="1">
    <citation type="submission" date="2018-03" db="EMBL/GenBank/DDBJ databases">
        <title>Bacteriophage NCPPB3778 and a type I-E CRISPR drive the evolution of the US Biological Select Agent, Rathayibacter toxicus.</title>
        <authorList>
            <person name="Davis E.W.II."/>
            <person name="Tabima J.F."/>
            <person name="Weisberg A.J."/>
            <person name="Dantas Lopes L."/>
            <person name="Wiseman M.S."/>
            <person name="Wiseman M.S."/>
            <person name="Pupko T."/>
            <person name="Belcher M.S."/>
            <person name="Sechler A.J."/>
            <person name="Tancos M.A."/>
            <person name="Schroeder B.K."/>
            <person name="Murray T.D."/>
            <person name="Luster D.G."/>
            <person name="Schneider W.L."/>
            <person name="Rogers E."/>
            <person name="Andreote F.D."/>
            <person name="Grunwald N.J."/>
            <person name="Putnam M.L."/>
            <person name="Chang J.H."/>
        </authorList>
    </citation>
    <scope>NUCLEOTIDE SEQUENCE [LARGE SCALE GENOMIC DNA]</scope>
    <source>
        <strain evidence="1 2">DSM 15933</strain>
    </source>
</reference>
<protein>
    <submittedName>
        <fullName evidence="1">Uncharacterized protein</fullName>
    </submittedName>
</protein>
<accession>A0A2T4UQ23</accession>
<dbReference type="AlphaFoldDB" id="A0A2T4UQ23"/>
<dbReference type="Proteomes" id="UP000241085">
    <property type="component" value="Unassembled WGS sequence"/>
</dbReference>
<sequence length="283" mass="30370">MGIAEPFDVESYSRSAHGSLREDFSIREFEDVPLDREAIVATAYLRALEHAVIARVLPVARTHPDARVRGFASAWAAERHRIADALGDVLTASPRIRGVETAPPEPVAAPSALRARVARLLPGPVALVLAVDSHIALHAYRRLARLSLHPEMERLAEAVTGILERHADFFGELAASHLGRPLPGRIAAATLLWALHLPIGEADLPEALAREGRELIFGRDDGGLEGIDAGVTGAFCLPCTAAQRLVHPHRAPSLRAATAVGRRAADVVHAVRTAREAAEQASR</sequence>
<keyword evidence="2" id="KW-1185">Reference proteome</keyword>
<evidence type="ECO:0000313" key="1">
    <source>
        <dbReference type="EMBL" id="PTL71620.1"/>
    </source>
</evidence>
<dbReference type="RefSeq" id="WP_107573467.1">
    <property type="nucleotide sequence ID" value="NZ_PZPL01000001.1"/>
</dbReference>